<dbReference type="InterPro" id="IPR036237">
    <property type="entry name" value="Xyl_isomerase-like_sf"/>
</dbReference>
<sequence>MRVGLFTDSLRDRPLEQAVRESAELGVTDIELGTGNWSPAPHVNLDRLLADEGARTELLDLVVRHGVTLTALNASGNILHPVTGVEHRRVLDDTIRLAGLLGVPTVVAMSGLPAAPGDRYPNWVTTAWPPENHEILAHQWDIAIPAWTEVAALAADSGVHTVALELHPHQLVYNPRSFRRLRDAVGERISINLDPSHLMWLGADPIAVIASLTDVPGAIGHVHAKDTQILRDAQINTTLETTPFEQVADRSWNYITLGSGHPEGARYWARFVAALHSAGYDGMLSIEHEDEARPRLDGVAESVRILSEAIEASDLIHEKESS</sequence>
<dbReference type="EMBL" id="CP058316">
    <property type="protein sequence ID" value="QLD12767.1"/>
    <property type="molecule type" value="Genomic_DNA"/>
</dbReference>
<dbReference type="InterPro" id="IPR013022">
    <property type="entry name" value="Xyl_isomerase-like_TIM-brl"/>
</dbReference>
<feature type="domain" description="Xylose isomerase-like TIM barrel" evidence="2">
    <location>
        <begin position="20"/>
        <end position="307"/>
    </location>
</feature>
<proteinExistence type="predicted"/>
<evidence type="ECO:0000313" key="3">
    <source>
        <dbReference type="EMBL" id="QLD12767.1"/>
    </source>
</evidence>
<reference evidence="3 4" key="1">
    <citation type="submission" date="2020-06" db="EMBL/GenBank/DDBJ databases">
        <authorList>
            <person name="Jo H."/>
        </authorList>
    </citation>
    <scope>NUCLEOTIDE SEQUENCE [LARGE SCALE GENOMIC DNA]</scope>
    <source>
        <strain evidence="3 4">I46</strain>
    </source>
</reference>
<dbReference type="Pfam" id="PF01261">
    <property type="entry name" value="AP_endonuc_2"/>
    <property type="match status" value="1"/>
</dbReference>
<dbReference type="Proteomes" id="UP000509638">
    <property type="component" value="Chromosome"/>
</dbReference>
<dbReference type="SUPFAM" id="SSF51658">
    <property type="entry name" value="Xylose isomerase-like"/>
    <property type="match status" value="1"/>
</dbReference>
<accession>A0A7D5F664</accession>
<dbReference type="GO" id="GO:0016853">
    <property type="term" value="F:isomerase activity"/>
    <property type="evidence" value="ECO:0007669"/>
    <property type="project" value="UniProtKB-KW"/>
</dbReference>
<evidence type="ECO:0000256" key="1">
    <source>
        <dbReference type="ARBA" id="ARBA00023277"/>
    </source>
</evidence>
<organism evidence="3 4">
    <name type="scientific">Microbacterium oleivorans</name>
    <dbReference type="NCBI Taxonomy" id="273677"/>
    <lineage>
        <taxon>Bacteria</taxon>
        <taxon>Bacillati</taxon>
        <taxon>Actinomycetota</taxon>
        <taxon>Actinomycetes</taxon>
        <taxon>Micrococcales</taxon>
        <taxon>Microbacteriaceae</taxon>
        <taxon>Microbacterium</taxon>
    </lineage>
</organism>
<dbReference type="InterPro" id="IPR050312">
    <property type="entry name" value="IolE/XylAMocC-like"/>
</dbReference>
<dbReference type="AlphaFoldDB" id="A0A7D5F664"/>
<dbReference type="PANTHER" id="PTHR12110">
    <property type="entry name" value="HYDROXYPYRUVATE ISOMERASE"/>
    <property type="match status" value="1"/>
</dbReference>
<dbReference type="Gene3D" id="3.20.20.150">
    <property type="entry name" value="Divalent-metal-dependent TIM barrel enzymes"/>
    <property type="match status" value="1"/>
</dbReference>
<evidence type="ECO:0000259" key="2">
    <source>
        <dbReference type="Pfam" id="PF01261"/>
    </source>
</evidence>
<gene>
    <name evidence="3" type="ORF">HW566_13890</name>
</gene>
<protein>
    <submittedName>
        <fullName evidence="3">Sugar phosphate isomerase/epimerase</fullName>
    </submittedName>
</protein>
<evidence type="ECO:0000313" key="4">
    <source>
        <dbReference type="Proteomes" id="UP000509638"/>
    </source>
</evidence>
<dbReference type="PANTHER" id="PTHR12110:SF21">
    <property type="entry name" value="XYLOSE ISOMERASE-LIKE TIM BARREL DOMAIN-CONTAINING PROTEIN"/>
    <property type="match status" value="1"/>
</dbReference>
<keyword evidence="3" id="KW-0413">Isomerase</keyword>
<keyword evidence="1" id="KW-0119">Carbohydrate metabolism</keyword>
<name>A0A7D5F664_9MICO</name>